<evidence type="ECO:0000313" key="1">
    <source>
        <dbReference type="EMBL" id="CAG8558888.1"/>
    </source>
</evidence>
<organism evidence="1 2">
    <name type="scientific">Cetraspora pellucida</name>
    <dbReference type="NCBI Taxonomy" id="1433469"/>
    <lineage>
        <taxon>Eukaryota</taxon>
        <taxon>Fungi</taxon>
        <taxon>Fungi incertae sedis</taxon>
        <taxon>Mucoromycota</taxon>
        <taxon>Glomeromycotina</taxon>
        <taxon>Glomeromycetes</taxon>
        <taxon>Diversisporales</taxon>
        <taxon>Gigasporaceae</taxon>
        <taxon>Cetraspora</taxon>
    </lineage>
</organism>
<dbReference type="Proteomes" id="UP000789366">
    <property type="component" value="Unassembled WGS sequence"/>
</dbReference>
<name>A0ACA9M4D6_9GLOM</name>
<keyword evidence="2" id="KW-1185">Reference proteome</keyword>
<comment type="caution">
    <text evidence="1">The sequence shown here is derived from an EMBL/GenBank/DDBJ whole genome shotgun (WGS) entry which is preliminary data.</text>
</comment>
<sequence length="257" mass="30257">MEYTFISRNTLDQIVEKYITNLPKSKQRKALINNELLNKIKTILLNLKDTSLYDKKLRSWAKDKFILEKIVPEDYRVLVKATNNPVLIVEKFYKMDLIDLSYIPDEEFKYVCHVRDHFSRFLWAKALTSKRPIEVASFLFDLFHIIGSPPTILQSDNGKEFIAQVIKELIMLWPSRETTGRNDWSFGLRFIVVAMNNSWCRSHKKTPYELVYSDKPHGNCTLVNELYTNNIFDEEKIPDTIEISDADYEIELDDNMT</sequence>
<reference evidence="1" key="1">
    <citation type="submission" date="2021-06" db="EMBL/GenBank/DDBJ databases">
        <authorList>
            <person name="Kallberg Y."/>
            <person name="Tangrot J."/>
            <person name="Rosling A."/>
        </authorList>
    </citation>
    <scope>NUCLEOTIDE SEQUENCE</scope>
    <source>
        <strain evidence="1">28 12/20/2015</strain>
    </source>
</reference>
<proteinExistence type="predicted"/>
<evidence type="ECO:0000313" key="2">
    <source>
        <dbReference type="Proteomes" id="UP000789366"/>
    </source>
</evidence>
<dbReference type="EMBL" id="CAJVPW010005688">
    <property type="protein sequence ID" value="CAG8558888.1"/>
    <property type="molecule type" value="Genomic_DNA"/>
</dbReference>
<gene>
    <name evidence="1" type="ORF">SPELUC_LOCUS5522</name>
</gene>
<accession>A0ACA9M4D6</accession>
<feature type="non-terminal residue" evidence="1">
    <location>
        <position position="257"/>
    </location>
</feature>
<protein>
    <submittedName>
        <fullName evidence="1">5631_t:CDS:1</fullName>
    </submittedName>
</protein>